<accession>A0A9P4XJY6</accession>
<protein>
    <submittedName>
        <fullName evidence="1">Uncharacterized protein</fullName>
    </submittedName>
</protein>
<evidence type="ECO:0000313" key="1">
    <source>
        <dbReference type="EMBL" id="KAF3073287.1"/>
    </source>
</evidence>
<proteinExistence type="predicted"/>
<sequence length="71" mass="7958">MATLSQTRAYFQDHTNELRPGRATYDRAEWAEWYQYQSGCSAVSVSGVGAMKLGEKSPWVRLTVAIGRDMA</sequence>
<evidence type="ECO:0000313" key="2">
    <source>
        <dbReference type="Proteomes" id="UP000801864"/>
    </source>
</evidence>
<keyword evidence="2" id="KW-1185">Reference proteome</keyword>
<dbReference type="EMBL" id="QLNT01000007">
    <property type="protein sequence ID" value="KAF3073287.1"/>
    <property type="molecule type" value="Genomic_DNA"/>
</dbReference>
<dbReference type="Proteomes" id="UP000801864">
    <property type="component" value="Unassembled WGS sequence"/>
</dbReference>
<name>A0A9P4XJY6_9HYPO</name>
<organism evidence="1 2">
    <name type="scientific">Trichoderma lentiforme</name>
    <dbReference type="NCBI Taxonomy" id="1567552"/>
    <lineage>
        <taxon>Eukaryota</taxon>
        <taxon>Fungi</taxon>
        <taxon>Dikarya</taxon>
        <taxon>Ascomycota</taxon>
        <taxon>Pezizomycotina</taxon>
        <taxon>Sordariomycetes</taxon>
        <taxon>Hypocreomycetidae</taxon>
        <taxon>Hypocreales</taxon>
        <taxon>Hypocreaceae</taxon>
        <taxon>Trichoderma</taxon>
    </lineage>
</organism>
<dbReference type="AlphaFoldDB" id="A0A9P4XJY6"/>
<reference evidence="1 2" key="1">
    <citation type="submission" date="2018-06" db="EMBL/GenBank/DDBJ databases">
        <title>Genome analysis of cellulolytic fungus Trichoderma lentiforme CFAM-422.</title>
        <authorList>
            <person name="Steindorff A.S."/>
            <person name="Formighieri E.F."/>
            <person name="Midorikawa G.E.O."/>
            <person name="Tamietti M.S."/>
            <person name="Ramos E.Z."/>
            <person name="Silva A.S."/>
            <person name="Bon E.P.S."/>
            <person name="Mendes T.D."/>
            <person name="Damaso M.C.T."/>
            <person name="Favaro L.C.L."/>
        </authorList>
    </citation>
    <scope>NUCLEOTIDE SEQUENCE [LARGE SCALE GENOMIC DNA]</scope>
    <source>
        <strain evidence="1 2">CFAM-422</strain>
    </source>
</reference>
<comment type="caution">
    <text evidence="1">The sequence shown here is derived from an EMBL/GenBank/DDBJ whole genome shotgun (WGS) entry which is preliminary data.</text>
</comment>
<gene>
    <name evidence="1" type="ORF">CFAM422_004557</name>
</gene>